<evidence type="ECO:0000256" key="1">
    <source>
        <dbReference type="SAM" id="MobiDB-lite"/>
    </source>
</evidence>
<gene>
    <name evidence="2" type="ORF">ACJRO7_033480</name>
</gene>
<feature type="region of interest" description="Disordered" evidence="1">
    <location>
        <begin position="1"/>
        <end position="86"/>
    </location>
</feature>
<name>A0ABD3JMQ1_EUCGL</name>
<feature type="compositionally biased region" description="Basic residues" evidence="1">
    <location>
        <begin position="66"/>
        <end position="86"/>
    </location>
</feature>
<organism evidence="2 3">
    <name type="scientific">Eucalyptus globulus</name>
    <name type="common">Tasmanian blue gum</name>
    <dbReference type="NCBI Taxonomy" id="34317"/>
    <lineage>
        <taxon>Eukaryota</taxon>
        <taxon>Viridiplantae</taxon>
        <taxon>Streptophyta</taxon>
        <taxon>Embryophyta</taxon>
        <taxon>Tracheophyta</taxon>
        <taxon>Spermatophyta</taxon>
        <taxon>Magnoliopsida</taxon>
        <taxon>eudicotyledons</taxon>
        <taxon>Gunneridae</taxon>
        <taxon>Pentapetalae</taxon>
        <taxon>rosids</taxon>
        <taxon>malvids</taxon>
        <taxon>Myrtales</taxon>
        <taxon>Myrtaceae</taxon>
        <taxon>Myrtoideae</taxon>
        <taxon>Eucalypteae</taxon>
        <taxon>Eucalyptus</taxon>
    </lineage>
</organism>
<dbReference type="AlphaFoldDB" id="A0ABD3JMQ1"/>
<evidence type="ECO:0000313" key="2">
    <source>
        <dbReference type="EMBL" id="KAL3728900.1"/>
    </source>
</evidence>
<evidence type="ECO:0000313" key="3">
    <source>
        <dbReference type="Proteomes" id="UP001634007"/>
    </source>
</evidence>
<reference evidence="2 3" key="1">
    <citation type="submission" date="2024-11" db="EMBL/GenBank/DDBJ databases">
        <title>Chromosome-level genome assembly of Eucalyptus globulus Labill. provides insights into its genome evolution.</title>
        <authorList>
            <person name="Li X."/>
        </authorList>
    </citation>
    <scope>NUCLEOTIDE SEQUENCE [LARGE SCALE GENOMIC DNA]</scope>
    <source>
        <strain evidence="2">CL2024</strain>
        <tissue evidence="2">Fresh tender leaves</tissue>
    </source>
</reference>
<dbReference type="PANTHER" id="PTHR47817:SF2">
    <property type="entry name" value="OS04G0686300 PROTEIN"/>
    <property type="match status" value="1"/>
</dbReference>
<keyword evidence="3" id="KW-1185">Reference proteome</keyword>
<sequence>MPPPRKSKSQPKAGQSTRSSSAAAAAAAAAESFPSCLRPVPPSSVAITIHAKPGSKSASITATRRWGSRSTRRPRTARPTRRCSST</sequence>
<protein>
    <submittedName>
        <fullName evidence="2">Uncharacterized protein</fullName>
    </submittedName>
</protein>
<dbReference type="EMBL" id="JBJKBG010000008">
    <property type="protein sequence ID" value="KAL3728900.1"/>
    <property type="molecule type" value="Genomic_DNA"/>
</dbReference>
<dbReference type="Proteomes" id="UP001634007">
    <property type="component" value="Unassembled WGS sequence"/>
</dbReference>
<proteinExistence type="predicted"/>
<accession>A0ABD3JMQ1</accession>
<feature type="compositionally biased region" description="Low complexity" evidence="1">
    <location>
        <begin position="19"/>
        <end position="30"/>
    </location>
</feature>
<comment type="caution">
    <text evidence="2">The sequence shown here is derived from an EMBL/GenBank/DDBJ whole genome shotgun (WGS) entry which is preliminary data.</text>
</comment>
<dbReference type="PANTHER" id="PTHR47817">
    <property type="entry name" value="OS04G0686300 PROTEIN"/>
    <property type="match status" value="1"/>
</dbReference>